<proteinExistence type="predicted"/>
<dbReference type="InterPro" id="IPR051531">
    <property type="entry name" value="N-acetyltransferase"/>
</dbReference>
<dbReference type="EC" id="2.3.-.-" evidence="2"/>
<keyword evidence="3" id="KW-1185">Reference proteome</keyword>
<dbReference type="PROSITE" id="PS51186">
    <property type="entry name" value="GNAT"/>
    <property type="match status" value="1"/>
</dbReference>
<reference evidence="3" key="1">
    <citation type="journal article" date="2019" name="Int. J. Syst. Evol. Microbiol.">
        <title>The Global Catalogue of Microorganisms (GCM) 10K type strain sequencing project: providing services to taxonomists for standard genome sequencing and annotation.</title>
        <authorList>
            <consortium name="The Broad Institute Genomics Platform"/>
            <consortium name="The Broad Institute Genome Sequencing Center for Infectious Disease"/>
            <person name="Wu L."/>
            <person name="Ma J."/>
        </authorList>
    </citation>
    <scope>NUCLEOTIDE SEQUENCE [LARGE SCALE GENOMIC DNA]</scope>
    <source>
        <strain evidence="3">KACC 12634</strain>
    </source>
</reference>
<gene>
    <name evidence="2" type="ORF">ACFQS3_08000</name>
</gene>
<dbReference type="Proteomes" id="UP001596470">
    <property type="component" value="Unassembled WGS sequence"/>
</dbReference>
<sequence>MLADYLPAYRIRLRTERLELRLPDLDDLAALADRAAEGVHDPDFQPFKNAWTEEAPLARGRTAILWNLRLLSGITPERWCLPFVAVHDGQVVGKQDLAAKQFALTREATTSSWLGREHHGKGLGTEMRAAVLALLFDGLDAEWALSDSLDGNGPSQGVSAKLGYRPDGIEHQVYKDQRVTSRRWRLTRADWEAHRRHDVHIEGLDGDAEAMLGAA</sequence>
<organism evidence="2 3">
    <name type="scientific">Glycomyces mayteni</name>
    <dbReference type="NCBI Taxonomy" id="543887"/>
    <lineage>
        <taxon>Bacteria</taxon>
        <taxon>Bacillati</taxon>
        <taxon>Actinomycetota</taxon>
        <taxon>Actinomycetes</taxon>
        <taxon>Glycomycetales</taxon>
        <taxon>Glycomycetaceae</taxon>
        <taxon>Glycomyces</taxon>
    </lineage>
</organism>
<dbReference type="PANTHER" id="PTHR43792">
    <property type="entry name" value="GNAT FAMILY, PUTATIVE (AFU_ORTHOLOGUE AFUA_3G00765)-RELATED-RELATED"/>
    <property type="match status" value="1"/>
</dbReference>
<dbReference type="PANTHER" id="PTHR43792:SF1">
    <property type="entry name" value="N-ACETYLTRANSFERASE DOMAIN-CONTAINING PROTEIN"/>
    <property type="match status" value="1"/>
</dbReference>
<feature type="domain" description="N-acetyltransferase" evidence="1">
    <location>
        <begin position="9"/>
        <end position="189"/>
    </location>
</feature>
<keyword evidence="2" id="KW-0808">Transferase</keyword>
<evidence type="ECO:0000313" key="3">
    <source>
        <dbReference type="Proteomes" id="UP001596470"/>
    </source>
</evidence>
<protein>
    <submittedName>
        <fullName evidence="2">GNAT family N-acetyltransferase</fullName>
        <ecNumber evidence="2">2.3.-.-</ecNumber>
    </submittedName>
</protein>
<dbReference type="EMBL" id="JBHSYS010000002">
    <property type="protein sequence ID" value="MFC6957134.1"/>
    <property type="molecule type" value="Genomic_DNA"/>
</dbReference>
<accession>A0ABW2D7Z6</accession>
<evidence type="ECO:0000313" key="2">
    <source>
        <dbReference type="EMBL" id="MFC6957134.1"/>
    </source>
</evidence>
<dbReference type="InterPro" id="IPR016181">
    <property type="entry name" value="Acyl_CoA_acyltransferase"/>
</dbReference>
<dbReference type="SUPFAM" id="SSF55729">
    <property type="entry name" value="Acyl-CoA N-acyltransferases (Nat)"/>
    <property type="match status" value="1"/>
</dbReference>
<name>A0ABW2D7Z6_9ACTN</name>
<comment type="caution">
    <text evidence="2">The sequence shown here is derived from an EMBL/GenBank/DDBJ whole genome shotgun (WGS) entry which is preliminary data.</text>
</comment>
<dbReference type="Gene3D" id="3.40.630.30">
    <property type="match status" value="1"/>
</dbReference>
<dbReference type="InterPro" id="IPR000182">
    <property type="entry name" value="GNAT_dom"/>
</dbReference>
<keyword evidence="2" id="KW-0012">Acyltransferase</keyword>
<evidence type="ECO:0000259" key="1">
    <source>
        <dbReference type="PROSITE" id="PS51186"/>
    </source>
</evidence>
<dbReference type="GO" id="GO:0016746">
    <property type="term" value="F:acyltransferase activity"/>
    <property type="evidence" value="ECO:0007669"/>
    <property type="project" value="UniProtKB-KW"/>
</dbReference>
<dbReference type="RefSeq" id="WP_382348180.1">
    <property type="nucleotide sequence ID" value="NZ_JBHMBP010000002.1"/>
</dbReference>
<dbReference type="Pfam" id="PF13302">
    <property type="entry name" value="Acetyltransf_3"/>
    <property type="match status" value="1"/>
</dbReference>